<dbReference type="Pfam" id="PF04032">
    <property type="entry name" value="Rpr2"/>
    <property type="match status" value="1"/>
</dbReference>
<feature type="region of interest" description="Disordered" evidence="5">
    <location>
        <begin position="203"/>
        <end position="243"/>
    </location>
</feature>
<evidence type="ECO:0008006" key="8">
    <source>
        <dbReference type="Google" id="ProtNLM"/>
    </source>
</evidence>
<dbReference type="Proteomes" id="UP000284706">
    <property type="component" value="Unassembled WGS sequence"/>
</dbReference>
<feature type="compositionally biased region" description="Basic residues" evidence="5">
    <location>
        <begin position="218"/>
        <end position="228"/>
    </location>
</feature>
<dbReference type="STRING" id="231916.A0A409Y3F4"/>
<keyword evidence="7" id="KW-1185">Reference proteome</keyword>
<dbReference type="PANTHER" id="PTHR14742">
    <property type="entry name" value="RIBONUCLEASE P SUBUNIT P21"/>
    <property type="match status" value="1"/>
</dbReference>
<dbReference type="GO" id="GO:0008033">
    <property type="term" value="P:tRNA processing"/>
    <property type="evidence" value="ECO:0007669"/>
    <property type="project" value="UniProtKB-KW"/>
</dbReference>
<dbReference type="GO" id="GO:0005655">
    <property type="term" value="C:nucleolar ribonuclease P complex"/>
    <property type="evidence" value="ECO:0007669"/>
    <property type="project" value="TreeGrafter"/>
</dbReference>
<feature type="region of interest" description="Disordered" evidence="5">
    <location>
        <begin position="40"/>
        <end position="86"/>
    </location>
</feature>
<name>A0A409Y3F4_9AGAR</name>
<keyword evidence="2" id="KW-0479">Metal-binding</keyword>
<comment type="similarity">
    <text evidence="4">Belongs to the eukaryotic/archaeal RNase P protein component 4 family.</text>
</comment>
<comment type="caution">
    <text evidence="6">The sequence shown here is derived from an EMBL/GenBank/DDBJ whole genome shotgun (WGS) entry which is preliminary data.</text>
</comment>
<proteinExistence type="inferred from homology"/>
<dbReference type="EMBL" id="NHYE01001223">
    <property type="protein sequence ID" value="PPQ97584.1"/>
    <property type="molecule type" value="Genomic_DNA"/>
</dbReference>
<evidence type="ECO:0000256" key="5">
    <source>
        <dbReference type="SAM" id="MobiDB-lite"/>
    </source>
</evidence>
<keyword evidence="1" id="KW-0819">tRNA processing</keyword>
<evidence type="ECO:0000313" key="6">
    <source>
        <dbReference type="EMBL" id="PPQ97584.1"/>
    </source>
</evidence>
<organism evidence="6 7">
    <name type="scientific">Gymnopilus dilepis</name>
    <dbReference type="NCBI Taxonomy" id="231916"/>
    <lineage>
        <taxon>Eukaryota</taxon>
        <taxon>Fungi</taxon>
        <taxon>Dikarya</taxon>
        <taxon>Basidiomycota</taxon>
        <taxon>Agaricomycotina</taxon>
        <taxon>Agaricomycetes</taxon>
        <taxon>Agaricomycetidae</taxon>
        <taxon>Agaricales</taxon>
        <taxon>Agaricineae</taxon>
        <taxon>Hymenogastraceae</taxon>
        <taxon>Gymnopilus</taxon>
    </lineage>
</organism>
<evidence type="ECO:0000256" key="2">
    <source>
        <dbReference type="ARBA" id="ARBA00022723"/>
    </source>
</evidence>
<keyword evidence="3" id="KW-0862">Zinc</keyword>
<protein>
    <recommendedName>
        <fullName evidence="8">Rpr2-domain-containing protein</fullName>
    </recommendedName>
</protein>
<evidence type="ECO:0000256" key="4">
    <source>
        <dbReference type="ARBA" id="ARBA00038402"/>
    </source>
</evidence>
<reference evidence="6 7" key="1">
    <citation type="journal article" date="2018" name="Evol. Lett.">
        <title>Horizontal gene cluster transfer increased hallucinogenic mushroom diversity.</title>
        <authorList>
            <person name="Reynolds H.T."/>
            <person name="Vijayakumar V."/>
            <person name="Gluck-Thaler E."/>
            <person name="Korotkin H.B."/>
            <person name="Matheny P.B."/>
            <person name="Slot J.C."/>
        </authorList>
    </citation>
    <scope>NUCLEOTIDE SEQUENCE [LARGE SCALE GENOMIC DNA]</scope>
    <source>
        <strain evidence="6 7">SRW20</strain>
    </source>
</reference>
<dbReference type="GO" id="GO:0046872">
    <property type="term" value="F:metal ion binding"/>
    <property type="evidence" value="ECO:0007669"/>
    <property type="project" value="UniProtKB-KW"/>
</dbReference>
<evidence type="ECO:0000256" key="1">
    <source>
        <dbReference type="ARBA" id="ARBA00022694"/>
    </source>
</evidence>
<evidence type="ECO:0000313" key="7">
    <source>
        <dbReference type="Proteomes" id="UP000284706"/>
    </source>
</evidence>
<evidence type="ECO:0000256" key="3">
    <source>
        <dbReference type="ARBA" id="ARBA00022833"/>
    </source>
</evidence>
<dbReference type="OrthoDB" id="128536at2759"/>
<gene>
    <name evidence="6" type="ORF">CVT26_002312</name>
</gene>
<dbReference type="PANTHER" id="PTHR14742:SF0">
    <property type="entry name" value="RIBONUCLEASE P PROTEIN SUBUNIT P21"/>
    <property type="match status" value="1"/>
</dbReference>
<dbReference type="AlphaFoldDB" id="A0A409Y3F4"/>
<accession>A0A409Y3F4</accession>
<sequence length="265" mass="29338">MVKKQKDDTPNVNSTANRDVVQRLNFLYQAGVYLQSAAPTLSAEEKGKARQTDLITDQMEDISSKKERDDQDTEMASVQKKKQRRKINMKDTGDLARTYVESMRVVGQKATVKMDPSLKRSLCSGCSTVLIPGSTATVRVKKSRVHGHIMAYTCMHCRTTKRIPSPPIKTPIFDVPVPTAGIAQPVDHPQQLPLTTDTKMETTTIPSEAEAPSAIKPSHPRKRKRKAPPPRPPPLFARPDAGHVLFRGNQRLELGEERGSGSCFG</sequence>
<dbReference type="Gene3D" id="6.20.50.20">
    <property type="match status" value="1"/>
</dbReference>
<dbReference type="InParanoid" id="A0A409Y3F4"/>
<dbReference type="InterPro" id="IPR007175">
    <property type="entry name" value="Rpr2/Snm1/Rpp21"/>
</dbReference>